<protein>
    <submittedName>
        <fullName evidence="2">RNA-directed DNA polymerase-like protein</fullName>
    </submittedName>
</protein>
<dbReference type="Gene3D" id="3.10.10.10">
    <property type="entry name" value="HIV Type 1 Reverse Transcriptase, subunit A, domain 1"/>
    <property type="match status" value="1"/>
</dbReference>
<comment type="caution">
    <text evidence="2">The sequence shown here is derived from an EMBL/GenBank/DDBJ whole genome shotgun (WGS) entry which is preliminary data.</text>
</comment>
<dbReference type="InterPro" id="IPR000477">
    <property type="entry name" value="RT_dom"/>
</dbReference>
<dbReference type="InterPro" id="IPR043502">
    <property type="entry name" value="DNA/RNA_pol_sf"/>
</dbReference>
<feature type="domain" description="Reverse transcriptase" evidence="1">
    <location>
        <begin position="13"/>
        <end position="140"/>
    </location>
</feature>
<accession>A0A5B6X0Y9</accession>
<keyword evidence="3" id="KW-1185">Reference proteome</keyword>
<evidence type="ECO:0000313" key="2">
    <source>
        <dbReference type="EMBL" id="KAA3486984.1"/>
    </source>
</evidence>
<keyword evidence="2" id="KW-0695">RNA-directed DNA polymerase</keyword>
<dbReference type="GO" id="GO:0003964">
    <property type="term" value="F:RNA-directed DNA polymerase activity"/>
    <property type="evidence" value="ECO:0007669"/>
    <property type="project" value="UniProtKB-KW"/>
</dbReference>
<evidence type="ECO:0000313" key="3">
    <source>
        <dbReference type="Proteomes" id="UP000325315"/>
    </source>
</evidence>
<name>A0A5B6X0Y9_9ROSI</name>
<gene>
    <name evidence="2" type="ORF">EPI10_030841</name>
</gene>
<dbReference type="OrthoDB" id="999584at2759"/>
<keyword evidence="2" id="KW-0548">Nucleotidyltransferase</keyword>
<organism evidence="2 3">
    <name type="scientific">Gossypium australe</name>
    <dbReference type="NCBI Taxonomy" id="47621"/>
    <lineage>
        <taxon>Eukaryota</taxon>
        <taxon>Viridiplantae</taxon>
        <taxon>Streptophyta</taxon>
        <taxon>Embryophyta</taxon>
        <taxon>Tracheophyta</taxon>
        <taxon>Spermatophyta</taxon>
        <taxon>Magnoliopsida</taxon>
        <taxon>eudicotyledons</taxon>
        <taxon>Gunneridae</taxon>
        <taxon>Pentapetalae</taxon>
        <taxon>rosids</taxon>
        <taxon>malvids</taxon>
        <taxon>Malvales</taxon>
        <taxon>Malvaceae</taxon>
        <taxon>Malvoideae</taxon>
        <taxon>Gossypium</taxon>
    </lineage>
</organism>
<evidence type="ECO:0000259" key="1">
    <source>
        <dbReference type="Pfam" id="PF00078"/>
    </source>
</evidence>
<sequence length="170" mass="20055">MKSTVGAPGLFLKKDGLMRLCIDYRQLNKVTIKNKSHYVFKDRPPIWLLSIDLRFGYYQLRVKGVHLSKIAFRTRYRHYKFLVMPFGLTSTPPHLDRFVVVFIDDILIYPKNESEHAQHLKVVLHTLCEKQLYAKKCQQSFEQMKTMLTEATVLLSLNLRKNLLFKAMLH</sequence>
<dbReference type="SUPFAM" id="SSF56672">
    <property type="entry name" value="DNA/RNA polymerases"/>
    <property type="match status" value="1"/>
</dbReference>
<proteinExistence type="predicted"/>
<dbReference type="CDD" id="cd01647">
    <property type="entry name" value="RT_LTR"/>
    <property type="match status" value="1"/>
</dbReference>
<dbReference type="InterPro" id="IPR043128">
    <property type="entry name" value="Rev_trsase/Diguanyl_cyclase"/>
</dbReference>
<keyword evidence="2" id="KW-0808">Transferase</keyword>
<dbReference type="EMBL" id="SMMG02000001">
    <property type="protein sequence ID" value="KAA3486984.1"/>
    <property type="molecule type" value="Genomic_DNA"/>
</dbReference>
<dbReference type="PANTHER" id="PTHR24559">
    <property type="entry name" value="TRANSPOSON TY3-I GAG-POL POLYPROTEIN"/>
    <property type="match status" value="1"/>
</dbReference>
<dbReference type="Proteomes" id="UP000325315">
    <property type="component" value="Unassembled WGS sequence"/>
</dbReference>
<reference evidence="3" key="1">
    <citation type="journal article" date="2019" name="Plant Biotechnol. J.">
        <title>Genome sequencing of the Australian wild diploid species Gossypium australe highlights disease resistance and delayed gland morphogenesis.</title>
        <authorList>
            <person name="Cai Y."/>
            <person name="Cai X."/>
            <person name="Wang Q."/>
            <person name="Wang P."/>
            <person name="Zhang Y."/>
            <person name="Cai C."/>
            <person name="Xu Y."/>
            <person name="Wang K."/>
            <person name="Zhou Z."/>
            <person name="Wang C."/>
            <person name="Geng S."/>
            <person name="Li B."/>
            <person name="Dong Q."/>
            <person name="Hou Y."/>
            <person name="Wang H."/>
            <person name="Ai P."/>
            <person name="Liu Z."/>
            <person name="Yi F."/>
            <person name="Sun M."/>
            <person name="An G."/>
            <person name="Cheng J."/>
            <person name="Zhang Y."/>
            <person name="Shi Q."/>
            <person name="Xie Y."/>
            <person name="Shi X."/>
            <person name="Chang Y."/>
            <person name="Huang F."/>
            <person name="Chen Y."/>
            <person name="Hong S."/>
            <person name="Mi L."/>
            <person name="Sun Q."/>
            <person name="Zhang L."/>
            <person name="Zhou B."/>
            <person name="Peng R."/>
            <person name="Zhang X."/>
            <person name="Liu F."/>
        </authorList>
    </citation>
    <scope>NUCLEOTIDE SEQUENCE [LARGE SCALE GENOMIC DNA]</scope>
    <source>
        <strain evidence="3">cv. PA1801</strain>
    </source>
</reference>
<dbReference type="Gene3D" id="3.30.70.270">
    <property type="match status" value="1"/>
</dbReference>
<dbReference type="InterPro" id="IPR053134">
    <property type="entry name" value="RNA-dir_DNA_polymerase"/>
</dbReference>
<dbReference type="AlphaFoldDB" id="A0A5B6X0Y9"/>
<dbReference type="Pfam" id="PF00078">
    <property type="entry name" value="RVT_1"/>
    <property type="match status" value="1"/>
</dbReference>
<dbReference type="PANTHER" id="PTHR24559:SF444">
    <property type="entry name" value="REVERSE TRANSCRIPTASE DOMAIN-CONTAINING PROTEIN"/>
    <property type="match status" value="1"/>
</dbReference>